<dbReference type="InterPro" id="IPR035906">
    <property type="entry name" value="MetI-like_sf"/>
</dbReference>
<evidence type="ECO:0000256" key="7">
    <source>
        <dbReference type="RuleBase" id="RU363032"/>
    </source>
</evidence>
<keyword evidence="3" id="KW-1003">Cell membrane</keyword>
<dbReference type="Gene3D" id="1.10.3720.10">
    <property type="entry name" value="MetI-like"/>
    <property type="match status" value="1"/>
</dbReference>
<dbReference type="InterPro" id="IPR051393">
    <property type="entry name" value="ABC_transporter_permease"/>
</dbReference>
<keyword evidence="6 7" id="KW-0472">Membrane</keyword>
<keyword evidence="10" id="KW-1185">Reference proteome</keyword>
<evidence type="ECO:0000256" key="6">
    <source>
        <dbReference type="ARBA" id="ARBA00023136"/>
    </source>
</evidence>
<gene>
    <name evidence="9" type="ORF">HMPREF9193_01773</name>
</gene>
<feature type="transmembrane region" description="Helical" evidence="7">
    <location>
        <begin position="75"/>
        <end position="95"/>
    </location>
</feature>
<dbReference type="SUPFAM" id="SSF161098">
    <property type="entry name" value="MetI-like"/>
    <property type="match status" value="1"/>
</dbReference>
<comment type="subcellular location">
    <subcellularLocation>
        <location evidence="1 7">Cell membrane</location>
        <topology evidence="1 7">Multi-pass membrane protein</topology>
    </subcellularLocation>
</comment>
<dbReference type="SUPFAM" id="SSF160964">
    <property type="entry name" value="MalF N-terminal region-like"/>
    <property type="match status" value="1"/>
</dbReference>
<feature type="transmembrane region" description="Helical" evidence="7">
    <location>
        <begin position="168"/>
        <end position="189"/>
    </location>
</feature>
<dbReference type="InterPro" id="IPR000515">
    <property type="entry name" value="MetI-like"/>
</dbReference>
<evidence type="ECO:0000256" key="1">
    <source>
        <dbReference type="ARBA" id="ARBA00004651"/>
    </source>
</evidence>
<evidence type="ECO:0000256" key="5">
    <source>
        <dbReference type="ARBA" id="ARBA00022989"/>
    </source>
</evidence>
<feature type="transmembrane region" description="Helical" evidence="7">
    <location>
        <begin position="107"/>
        <end position="127"/>
    </location>
</feature>
<dbReference type="PROSITE" id="PS50928">
    <property type="entry name" value="ABC_TM1"/>
    <property type="match status" value="1"/>
</dbReference>
<evidence type="ECO:0000313" key="10">
    <source>
        <dbReference type="Proteomes" id="UP000016649"/>
    </source>
</evidence>
<feature type="transmembrane region" description="Helical" evidence="7">
    <location>
        <begin position="201"/>
        <end position="222"/>
    </location>
</feature>
<dbReference type="RefSeq" id="WP_021687971.1">
    <property type="nucleotide sequence ID" value="NZ_KI260569.1"/>
</dbReference>
<evidence type="ECO:0000256" key="4">
    <source>
        <dbReference type="ARBA" id="ARBA00022692"/>
    </source>
</evidence>
<comment type="caution">
    <text evidence="9">The sequence shown here is derived from an EMBL/GenBank/DDBJ whole genome shotgun (WGS) entry which is preliminary data.</text>
</comment>
<dbReference type="Proteomes" id="UP000016649">
    <property type="component" value="Unassembled WGS sequence"/>
</dbReference>
<dbReference type="Gene3D" id="1.20.58.370">
    <property type="entry name" value="MalF N-terminal region-like"/>
    <property type="match status" value="1"/>
</dbReference>
<comment type="similarity">
    <text evidence="7">Belongs to the binding-protein-dependent transport system permease family.</text>
</comment>
<feature type="transmembrane region" description="Helical" evidence="7">
    <location>
        <begin position="12"/>
        <end position="39"/>
    </location>
</feature>
<evidence type="ECO:0000259" key="8">
    <source>
        <dbReference type="PROSITE" id="PS50928"/>
    </source>
</evidence>
<keyword evidence="2 7" id="KW-0813">Transport</keyword>
<evidence type="ECO:0000256" key="2">
    <source>
        <dbReference type="ARBA" id="ARBA00022448"/>
    </source>
</evidence>
<dbReference type="EMBL" id="AWVH01000039">
    <property type="protein sequence ID" value="ERJ92112.1"/>
    <property type="molecule type" value="Genomic_DNA"/>
</dbReference>
<dbReference type="InterPro" id="IPR035277">
    <property type="entry name" value="MalF_N"/>
</dbReference>
<proteinExistence type="inferred from homology"/>
<accession>A0ABN0NXK1</accession>
<reference evidence="9 10" key="1">
    <citation type="submission" date="2013-08" db="EMBL/GenBank/DDBJ databases">
        <authorList>
            <person name="Weinstock G."/>
            <person name="Sodergren E."/>
            <person name="Wylie T."/>
            <person name="Fulton L."/>
            <person name="Fulton R."/>
            <person name="Fronick C."/>
            <person name="O'Laughlin M."/>
            <person name="Godfrey J."/>
            <person name="Miner T."/>
            <person name="Herter B."/>
            <person name="Appelbaum E."/>
            <person name="Cordes M."/>
            <person name="Lek S."/>
            <person name="Wollam A."/>
            <person name="Pepin K.H."/>
            <person name="Palsikar V.B."/>
            <person name="Mitreva M."/>
            <person name="Wilson R.K."/>
        </authorList>
    </citation>
    <scope>NUCLEOTIDE SEQUENCE [LARGE SCALE GENOMIC DNA]</scope>
    <source>
        <strain evidence="9 10">ATCC 700332</strain>
    </source>
</reference>
<dbReference type="PANTHER" id="PTHR30193">
    <property type="entry name" value="ABC TRANSPORTER PERMEASE PROTEIN"/>
    <property type="match status" value="1"/>
</dbReference>
<sequence>MKHTHIQKIKLIAPFLLPGFIAFCIFTVIPIVLAIGLAFTNYSGGIAWKFVGLRNFITAFKSEAFFKGLAVTARYMIYTVVFQIIIGLGCALMLYRPFRGFTVFRSILYIPNILSSVAVGLAFMLIFEPTSGIANSLLVSVGMMPSKFLAGESTALPVIIGVTVWQNFGWYMILFIGGLQGINPFLYEAARIDGAGSIKQFFSITLPGLSPVLFYAVTIAVIRGFQVFDYIFIMTGGQFGGGPAGSTSVLAFDIYKNAFVNYRFGYASAEAVILMIIIVAITVIQQHGQKKWVSYDII</sequence>
<keyword evidence="5 7" id="KW-1133">Transmembrane helix</keyword>
<organism evidence="9 10">
    <name type="scientific">Treponema lecithinolyticum ATCC 700332</name>
    <dbReference type="NCBI Taxonomy" id="1321815"/>
    <lineage>
        <taxon>Bacteria</taxon>
        <taxon>Pseudomonadati</taxon>
        <taxon>Spirochaetota</taxon>
        <taxon>Spirochaetia</taxon>
        <taxon>Spirochaetales</taxon>
        <taxon>Treponemataceae</taxon>
        <taxon>Treponema</taxon>
    </lineage>
</organism>
<dbReference type="Pfam" id="PF00528">
    <property type="entry name" value="BPD_transp_1"/>
    <property type="match status" value="1"/>
</dbReference>
<evidence type="ECO:0000256" key="3">
    <source>
        <dbReference type="ARBA" id="ARBA00022475"/>
    </source>
</evidence>
<feature type="transmembrane region" description="Helical" evidence="7">
    <location>
        <begin position="264"/>
        <end position="284"/>
    </location>
</feature>
<keyword evidence="4 7" id="KW-0812">Transmembrane</keyword>
<dbReference type="CDD" id="cd06261">
    <property type="entry name" value="TM_PBP2"/>
    <property type="match status" value="1"/>
</dbReference>
<evidence type="ECO:0000313" key="9">
    <source>
        <dbReference type="EMBL" id="ERJ92112.1"/>
    </source>
</evidence>
<protein>
    <submittedName>
        <fullName evidence="9">ABC transporter, permease protein</fullName>
    </submittedName>
</protein>
<dbReference type="PANTHER" id="PTHR30193:SF37">
    <property type="entry name" value="INNER MEMBRANE ABC TRANSPORTER PERMEASE PROTEIN YCJO"/>
    <property type="match status" value="1"/>
</dbReference>
<name>A0ABN0NXK1_TRELE</name>
<feature type="domain" description="ABC transmembrane type-1" evidence="8">
    <location>
        <begin position="69"/>
        <end position="285"/>
    </location>
</feature>